<reference evidence="2" key="3">
    <citation type="submission" date="2025-08" db="UniProtKB">
        <authorList>
            <consortium name="Ensembl"/>
        </authorList>
    </citation>
    <scope>IDENTIFICATION</scope>
    <source>
        <strain evidence="2">C57BL/6J</strain>
    </source>
</reference>
<evidence type="ECO:0000313" key="3">
    <source>
        <dbReference type="MGI" id="MGI:109501"/>
    </source>
</evidence>
<feature type="region of interest" description="Disordered" evidence="1">
    <location>
        <begin position="1"/>
        <end position="36"/>
    </location>
</feature>
<organism evidence="2 4">
    <name type="scientific">Mus musculus</name>
    <name type="common">Mouse</name>
    <dbReference type="NCBI Taxonomy" id="10090"/>
    <lineage>
        <taxon>Eukaryota</taxon>
        <taxon>Metazoa</taxon>
        <taxon>Chordata</taxon>
        <taxon>Craniata</taxon>
        <taxon>Vertebrata</taxon>
        <taxon>Euteleostomi</taxon>
        <taxon>Mammalia</taxon>
        <taxon>Eutheria</taxon>
        <taxon>Euarchontoglires</taxon>
        <taxon>Glires</taxon>
        <taxon>Rodentia</taxon>
        <taxon>Myomorpha</taxon>
        <taxon>Muroidea</taxon>
        <taxon>Muridae</taxon>
        <taxon>Murinae</taxon>
        <taxon>Mus</taxon>
        <taxon>Mus</taxon>
    </lineage>
</organism>
<dbReference type="ExpressionAtlas" id="D6REV7">
    <property type="expression patterns" value="baseline and differential"/>
</dbReference>
<accession>D6REV7</accession>
<evidence type="ECO:0000256" key="1">
    <source>
        <dbReference type="SAM" id="MobiDB-lite"/>
    </source>
</evidence>
<proteinExistence type="predicted"/>
<name>D6REV7_MOUSE</name>
<dbReference type="jPOST" id="D6REV7"/>
<reference evidence="2" key="4">
    <citation type="submission" date="2025-09" db="UniProtKB">
        <authorList>
            <consortium name="Ensembl"/>
        </authorList>
    </citation>
    <scope>IDENTIFICATION</scope>
    <source>
        <strain evidence="2">C57BL/6J</strain>
    </source>
</reference>
<reference evidence="2 4" key="1">
    <citation type="journal article" date="2009" name="PLoS Biol.">
        <title>Lineage-specific biology revealed by a finished genome assembly of the mouse.</title>
        <authorList>
            <consortium name="Mouse Genome Sequencing Consortium"/>
            <person name="Church D.M."/>
            <person name="Goodstadt L."/>
            <person name="Hillier L.W."/>
            <person name="Zody M.C."/>
            <person name="Goldstein S."/>
            <person name="She X."/>
            <person name="Bult C.J."/>
            <person name="Agarwala R."/>
            <person name="Cherry J.L."/>
            <person name="DiCuccio M."/>
            <person name="Hlavina W."/>
            <person name="Kapustin Y."/>
            <person name="Meric P."/>
            <person name="Maglott D."/>
            <person name="Birtle Z."/>
            <person name="Marques A.C."/>
            <person name="Graves T."/>
            <person name="Zhou S."/>
            <person name="Teague B."/>
            <person name="Potamousis K."/>
            <person name="Churas C."/>
            <person name="Place M."/>
            <person name="Herschleb J."/>
            <person name="Runnheim R."/>
            <person name="Forrest D."/>
            <person name="Amos-Landgraf J."/>
            <person name="Schwartz D.C."/>
            <person name="Cheng Z."/>
            <person name="Lindblad-Toh K."/>
            <person name="Eichler E.E."/>
            <person name="Ponting C.P."/>
        </authorList>
    </citation>
    <scope>NUCLEOTIDE SEQUENCE [LARGE SCALE GENOMIC DNA]</scope>
    <source>
        <strain evidence="2 4">C57BL/6J</strain>
    </source>
</reference>
<dbReference type="VEuPathDB" id="HostDB:ENSMUSG00000026853"/>
<evidence type="ECO:0000313" key="2">
    <source>
        <dbReference type="Ensembl" id="ENSMUSP00000117317.2"/>
    </source>
</evidence>
<dbReference type="HOGENOM" id="CLU_3359484_0_0_1"/>
<sequence>MLAFAARTVVSSPSRAMDGTRRAGLQQRSRKPQTGW</sequence>
<gene>
    <name evidence="2 3" type="primary">Crat</name>
</gene>
<dbReference type="AGR" id="MGI:109501"/>
<dbReference type="Antibodypedia" id="17825">
    <property type="antibodies" value="238 antibodies from 30 providers"/>
</dbReference>
<dbReference type="Ensembl" id="ENSMUST00000156702.2">
    <property type="protein sequence ID" value="ENSMUSP00000117317.2"/>
    <property type="gene ID" value="ENSMUSG00000026853.16"/>
</dbReference>
<reference evidence="2 4" key="2">
    <citation type="journal article" date="2011" name="PLoS Biol.">
        <title>Modernizing reference genome assemblies.</title>
        <authorList>
            <person name="Church D.M."/>
            <person name="Schneider V.A."/>
            <person name="Graves T."/>
            <person name="Auger K."/>
            <person name="Cunningham F."/>
            <person name="Bouk N."/>
            <person name="Chen H.C."/>
            <person name="Agarwala R."/>
            <person name="McLaren W.M."/>
            <person name="Ritchie G.R."/>
            <person name="Albracht D."/>
            <person name="Kremitzki M."/>
            <person name="Rock S."/>
            <person name="Kotkiewicz H."/>
            <person name="Kremitzki C."/>
            <person name="Wollam A."/>
            <person name="Trani L."/>
            <person name="Fulton L."/>
            <person name="Fulton R."/>
            <person name="Matthews L."/>
            <person name="Whitehead S."/>
            <person name="Chow W."/>
            <person name="Torrance J."/>
            <person name="Dunn M."/>
            <person name="Harden G."/>
            <person name="Threadgold G."/>
            <person name="Wood J."/>
            <person name="Collins J."/>
            <person name="Heath P."/>
            <person name="Griffiths G."/>
            <person name="Pelan S."/>
            <person name="Grafham D."/>
            <person name="Eichler E.E."/>
            <person name="Weinstock G."/>
            <person name="Mardis E.R."/>
            <person name="Wilson R.K."/>
            <person name="Howe K."/>
            <person name="Flicek P."/>
            <person name="Hubbard T."/>
        </authorList>
    </citation>
    <scope>NUCLEOTIDE SEQUENCE [LARGE SCALE GENOMIC DNA]</scope>
    <source>
        <strain evidence="2 4">C57BL/6J</strain>
    </source>
</reference>
<dbReference type="GeneTree" id="ENSGT01150000286917"/>
<dbReference type="MGI" id="MGI:109501">
    <property type="gene designation" value="Crat"/>
</dbReference>
<dbReference type="Bgee" id="ENSMUSG00000026853">
    <property type="expression patterns" value="Expressed in hindlimb stylopod muscle and 274 other cell types or tissues"/>
</dbReference>
<dbReference type="Proteomes" id="UP000000589">
    <property type="component" value="Chromosome 2"/>
</dbReference>
<evidence type="ECO:0000313" key="4">
    <source>
        <dbReference type="Proteomes" id="UP000000589"/>
    </source>
</evidence>
<protein>
    <submittedName>
        <fullName evidence="2">Carnitine acetyltransferase</fullName>
    </submittedName>
</protein>
<dbReference type="AlphaFoldDB" id="D6REV7"/>
<keyword evidence="4" id="KW-1185">Reference proteome</keyword>